<dbReference type="OrthoDB" id="3367at2759"/>
<feature type="repeat" description="WD" evidence="3">
    <location>
        <begin position="343"/>
        <end position="384"/>
    </location>
</feature>
<dbReference type="SUPFAM" id="SSF50978">
    <property type="entry name" value="WD40 repeat-like"/>
    <property type="match status" value="1"/>
</dbReference>
<evidence type="ECO:0000313" key="7">
    <source>
        <dbReference type="WormBase" id="C08B6.7c"/>
    </source>
</evidence>
<dbReference type="CTD" id="179410"/>
<feature type="region of interest" description="Disordered" evidence="4">
    <location>
        <begin position="103"/>
        <end position="122"/>
    </location>
</feature>
<dbReference type="PANTHER" id="PTHR14107">
    <property type="entry name" value="WD REPEAT PROTEIN"/>
    <property type="match status" value="1"/>
</dbReference>
<keyword evidence="8" id="KW-1267">Proteomics identification</keyword>
<dbReference type="Bgee" id="WBGene00007428">
    <property type="expression patterns" value="Expressed in germ line (C elegans) and 4 other cell types or tissues"/>
</dbReference>
<dbReference type="Proteomes" id="UP000001940">
    <property type="component" value="Chromosome V"/>
</dbReference>
<proteinExistence type="evidence at protein level"/>
<feature type="compositionally biased region" description="Polar residues" evidence="4">
    <location>
        <begin position="595"/>
        <end position="608"/>
    </location>
</feature>
<dbReference type="EMBL" id="BX284605">
    <property type="protein sequence ID" value="SIT60443.1"/>
    <property type="molecule type" value="Genomic_DNA"/>
</dbReference>
<feature type="compositionally biased region" description="Polar residues" evidence="4">
    <location>
        <begin position="539"/>
        <end position="553"/>
    </location>
</feature>
<evidence type="ECO:0000256" key="2">
    <source>
        <dbReference type="ARBA" id="ARBA00022737"/>
    </source>
</evidence>
<dbReference type="AGR" id="WB:WBGene00007428"/>
<dbReference type="PROSITE" id="PS50082">
    <property type="entry name" value="WD_REPEATS_2"/>
    <property type="match status" value="1"/>
</dbReference>
<reference evidence="5 6" key="1">
    <citation type="journal article" date="1998" name="Science">
        <title>Genome sequence of the nematode C. elegans: a platform for investigating biology.</title>
        <authorList>
            <consortium name="The C. elegans sequencing consortium"/>
            <person name="Sulson J.E."/>
            <person name="Waterston R."/>
        </authorList>
    </citation>
    <scope>NUCLEOTIDE SEQUENCE [LARGE SCALE GENOMIC DNA]</scope>
    <source>
        <strain evidence="5 6">Bristol N2</strain>
    </source>
</reference>
<dbReference type="InterPro" id="IPR036322">
    <property type="entry name" value="WD40_repeat_dom_sf"/>
</dbReference>
<feature type="region of interest" description="Disordered" evidence="4">
    <location>
        <begin position="531"/>
        <end position="608"/>
    </location>
</feature>
<gene>
    <name evidence="5 7" type="primary">wdr-20</name>
    <name evidence="7" type="ORF">C08B6.7</name>
    <name evidence="5" type="ORF">CELE_C08B6.7</name>
</gene>
<evidence type="ECO:0007829" key="8">
    <source>
        <dbReference type="PeptideAtlas" id="A0A1N7SYT4"/>
    </source>
</evidence>
<evidence type="ECO:0000256" key="1">
    <source>
        <dbReference type="ARBA" id="ARBA00022574"/>
    </source>
</evidence>
<dbReference type="InterPro" id="IPR051362">
    <property type="entry name" value="WD_repeat_creC_regulators"/>
</dbReference>
<feature type="compositionally biased region" description="Polar residues" evidence="4">
    <location>
        <begin position="724"/>
        <end position="737"/>
    </location>
</feature>
<evidence type="ECO:0000256" key="3">
    <source>
        <dbReference type="PROSITE-ProRule" id="PRU00221"/>
    </source>
</evidence>
<feature type="compositionally biased region" description="Low complexity" evidence="4">
    <location>
        <begin position="570"/>
        <end position="582"/>
    </location>
</feature>
<dbReference type="ExpressionAtlas" id="A0A1N7SYT4">
    <property type="expression patterns" value="baseline and differential"/>
</dbReference>
<name>A0A1N7SYT4_CAEEL</name>
<evidence type="ECO:0000256" key="4">
    <source>
        <dbReference type="SAM" id="MobiDB-lite"/>
    </source>
</evidence>
<keyword evidence="6" id="KW-1185">Reference proteome</keyword>
<dbReference type="Gene3D" id="2.130.10.10">
    <property type="entry name" value="YVTN repeat-like/Quinoprotein amine dehydrogenase"/>
    <property type="match status" value="2"/>
</dbReference>
<dbReference type="RefSeq" id="NP_001368633.1">
    <property type="nucleotide sequence ID" value="NM_001380736.2"/>
</dbReference>
<dbReference type="InterPro" id="IPR001680">
    <property type="entry name" value="WD40_rpt"/>
</dbReference>
<dbReference type="SMART" id="SM00320">
    <property type="entry name" value="WD40"/>
    <property type="match status" value="5"/>
</dbReference>
<organism evidence="5 6">
    <name type="scientific">Caenorhabditis elegans</name>
    <dbReference type="NCBI Taxonomy" id="6239"/>
    <lineage>
        <taxon>Eukaryota</taxon>
        <taxon>Metazoa</taxon>
        <taxon>Ecdysozoa</taxon>
        <taxon>Nematoda</taxon>
        <taxon>Chromadorea</taxon>
        <taxon>Rhabditida</taxon>
        <taxon>Rhabditina</taxon>
        <taxon>Rhabditomorpha</taxon>
        <taxon>Rhabditoidea</taxon>
        <taxon>Rhabditidae</taxon>
        <taxon>Peloderinae</taxon>
        <taxon>Caenorhabditis</taxon>
    </lineage>
</organism>
<dbReference type="GeneID" id="179410"/>
<feature type="region of interest" description="Disordered" evidence="4">
    <location>
        <begin position="684"/>
        <end position="737"/>
    </location>
</feature>
<evidence type="ECO:0000313" key="6">
    <source>
        <dbReference type="Proteomes" id="UP000001940"/>
    </source>
</evidence>
<keyword evidence="1 3" id="KW-0853">WD repeat</keyword>
<feature type="compositionally biased region" description="Polar residues" evidence="4">
    <location>
        <begin position="688"/>
        <end position="712"/>
    </location>
</feature>
<dbReference type="Pfam" id="PF00400">
    <property type="entry name" value="WD40"/>
    <property type="match status" value="1"/>
</dbReference>
<dbReference type="SMR" id="A0A1N7SYT4"/>
<dbReference type="PANTHER" id="PTHR14107:SF16">
    <property type="entry name" value="AT02583P"/>
    <property type="match status" value="1"/>
</dbReference>
<protein>
    <submittedName>
        <fullName evidence="5">WD_REPEATS_REGION domain-containing protein</fullName>
    </submittedName>
</protein>
<evidence type="ECO:0000313" key="5">
    <source>
        <dbReference type="EMBL" id="SIT60443.1"/>
    </source>
</evidence>
<keyword evidence="2" id="KW-0677">Repeat</keyword>
<dbReference type="WormBase" id="C08B6.7c">
    <property type="protein sequence ID" value="CE51894"/>
    <property type="gene ID" value="WBGene00007428"/>
    <property type="gene designation" value="wdr-20"/>
</dbReference>
<dbReference type="AlphaFoldDB" id="A0A1N7SYT4"/>
<sequence>MHQHMLGPSTSLGGTNNSALQSSVLSEGVLLSHSQPTREEIKKNFETREGVYRSVPSAEFSRPRPLPQYHMPPGIASAAASQIAAAGSTVRVSFLNGAEKSVESPEAVAPTSSTYEHHKNEPNGARIDMVDEAQADKICFNVGKELYVFSYRGTQTETDLSRPIDKRVYKGTSPTYHAFNQESAKNGSCQLLIGFTLGQLQIIDPLEKSSSSPFSRLYNEDRYIEKTSVTCIRWLPGDSNIFLASYVSGNLYVYDQRISAASSNNNGSSQPPPWTIHKEGDKFAIHTWKGKVQRNPVTRWQIGEGSIHQFSFSGSDGKMMATVSHDGFLRIFNYHAQELLAVMKSYFGGLLTLSWSPDAKLIATGGEDDLLTVYSVAEKRVVCRGQAHKSWVSQVKFDPYLCTTEEDLENNGIAMTSTFDDVAKDFSIRSGPVPSTSADLNSGVMNATSTFSRCSLASFNTINGAPAGNSVRYRIGSVGHDTFLCLWDITEDMLNQGNIRRHRNSTIIAPMTTLEVQTNSLVGRLEDLQEVSPGGAGVNASSDSQSITNNHTTPRPEKQKKKKFTKRLGFSKFTSGSSSATSNPVGGHKIGTLMNGASVNSESSKKQNPGLISQISCCNETRMLGSKFCPGIRDVPMIEPLMCKKVSHDRLTVLEFREDCVVTACQEGYICTWGRPGRYQPKRDCINSPGTASPESGQKPSGSTSAMTSSYGYGSDALNGVPPSRSSSTYSNIFQVT</sequence>
<dbReference type="InterPro" id="IPR015943">
    <property type="entry name" value="WD40/YVTN_repeat-like_dom_sf"/>
</dbReference>
<accession>A0A1N7SYT4</accession>